<sequence length="109" mass="11832">MNRKLLIALTGAAMALPLAGCVSDGYYDGPGGPGPIAYDGYYDDYYGPIYDGYWGDGDAFYYRTSEHGHWRHDTGGHFRHDMGQPAGGGHAFHPMHGSFTPPMGGGRHH</sequence>
<keyword evidence="1" id="KW-0732">Signal</keyword>
<evidence type="ECO:0000256" key="1">
    <source>
        <dbReference type="SAM" id="SignalP"/>
    </source>
</evidence>
<evidence type="ECO:0000313" key="2">
    <source>
        <dbReference type="EMBL" id="MBA2936359.1"/>
    </source>
</evidence>
<dbReference type="RefSeq" id="WP_181638948.1">
    <property type="nucleotide sequence ID" value="NZ_JACEIB010000027.1"/>
</dbReference>
<protein>
    <recommendedName>
        <fullName evidence="4">Lipoprotein</fullName>
    </recommendedName>
</protein>
<dbReference type="EMBL" id="JACEIB010000027">
    <property type="protein sequence ID" value="MBA2936359.1"/>
    <property type="molecule type" value="Genomic_DNA"/>
</dbReference>
<comment type="caution">
    <text evidence="2">The sequence shown here is derived from an EMBL/GenBank/DDBJ whole genome shotgun (WGS) entry which is preliminary data.</text>
</comment>
<dbReference type="Proteomes" id="UP000570166">
    <property type="component" value="Unassembled WGS sequence"/>
</dbReference>
<keyword evidence="3" id="KW-1185">Reference proteome</keyword>
<feature type="chain" id="PRO_5032333145" description="Lipoprotein" evidence="1">
    <location>
        <begin position="16"/>
        <end position="109"/>
    </location>
</feature>
<feature type="signal peptide" evidence="1">
    <location>
        <begin position="1"/>
        <end position="15"/>
    </location>
</feature>
<name>A0A838LCJ3_9SPHN</name>
<reference evidence="2 3" key="1">
    <citation type="submission" date="2020-07" db="EMBL/GenBank/DDBJ databases">
        <authorList>
            <person name="Sun Q."/>
        </authorList>
    </citation>
    <scope>NUCLEOTIDE SEQUENCE [LARGE SCALE GENOMIC DNA]</scope>
    <source>
        <strain evidence="2 3">CGMCC 1.13654</strain>
    </source>
</reference>
<evidence type="ECO:0008006" key="4">
    <source>
        <dbReference type="Google" id="ProtNLM"/>
    </source>
</evidence>
<evidence type="ECO:0000313" key="3">
    <source>
        <dbReference type="Proteomes" id="UP000570166"/>
    </source>
</evidence>
<accession>A0A838LCJ3</accession>
<organism evidence="2 3">
    <name type="scientific">Sphingomonas chungangi</name>
    <dbReference type="NCBI Taxonomy" id="2683589"/>
    <lineage>
        <taxon>Bacteria</taxon>
        <taxon>Pseudomonadati</taxon>
        <taxon>Pseudomonadota</taxon>
        <taxon>Alphaproteobacteria</taxon>
        <taxon>Sphingomonadales</taxon>
        <taxon>Sphingomonadaceae</taxon>
        <taxon>Sphingomonas</taxon>
    </lineage>
</organism>
<proteinExistence type="predicted"/>
<gene>
    <name evidence="2" type="ORF">HZF05_19940</name>
</gene>
<dbReference type="AlphaFoldDB" id="A0A838LCJ3"/>